<dbReference type="GO" id="GO:0004792">
    <property type="term" value="F:thiosulfate-cyanide sulfurtransferase activity"/>
    <property type="evidence" value="ECO:0007669"/>
    <property type="project" value="TreeGrafter"/>
</dbReference>
<feature type="domain" description="Rhodanese" evidence="3">
    <location>
        <begin position="151"/>
        <end position="262"/>
    </location>
</feature>
<feature type="domain" description="Rhodanese" evidence="3">
    <location>
        <begin position="13"/>
        <end position="122"/>
    </location>
</feature>
<keyword evidence="1 4" id="KW-0808">Transferase</keyword>
<dbReference type="InterPro" id="IPR001763">
    <property type="entry name" value="Rhodanese-like_dom"/>
</dbReference>
<dbReference type="AlphaFoldDB" id="A0A1H1GQH8"/>
<reference evidence="5" key="1">
    <citation type="submission" date="2016-10" db="EMBL/GenBank/DDBJ databases">
        <authorList>
            <person name="Varghese N."/>
            <person name="Submissions S."/>
        </authorList>
    </citation>
    <scope>NUCLEOTIDE SEQUENCE [LARGE SCALE GENOMIC DNA]</scope>
    <source>
        <strain evidence="5">DSM 44142</strain>
    </source>
</reference>
<keyword evidence="5" id="KW-1185">Reference proteome</keyword>
<keyword evidence="2" id="KW-0677">Repeat</keyword>
<dbReference type="Pfam" id="PF00581">
    <property type="entry name" value="Rhodanese"/>
    <property type="match status" value="2"/>
</dbReference>
<accession>A0A1H1GQH8</accession>
<evidence type="ECO:0000313" key="4">
    <source>
        <dbReference type="EMBL" id="SDR15454.1"/>
    </source>
</evidence>
<proteinExistence type="predicted"/>
<dbReference type="STRING" id="47312.SAMN04489765_3496"/>
<evidence type="ECO:0000256" key="1">
    <source>
        <dbReference type="ARBA" id="ARBA00022679"/>
    </source>
</evidence>
<organism evidence="4 5">
    <name type="scientific">Tsukamurella pulmonis</name>
    <dbReference type="NCBI Taxonomy" id="47312"/>
    <lineage>
        <taxon>Bacteria</taxon>
        <taxon>Bacillati</taxon>
        <taxon>Actinomycetota</taxon>
        <taxon>Actinomycetes</taxon>
        <taxon>Mycobacteriales</taxon>
        <taxon>Tsukamurellaceae</taxon>
        <taxon>Tsukamurella</taxon>
    </lineage>
</organism>
<gene>
    <name evidence="4" type="ORF">SAMN04489765_3496</name>
</gene>
<dbReference type="InterPro" id="IPR045078">
    <property type="entry name" value="TST/MPST-like"/>
</dbReference>
<dbReference type="InterPro" id="IPR036873">
    <property type="entry name" value="Rhodanese-like_dom_sf"/>
</dbReference>
<evidence type="ECO:0000259" key="3">
    <source>
        <dbReference type="PROSITE" id="PS50206"/>
    </source>
</evidence>
<dbReference type="SUPFAM" id="SSF52821">
    <property type="entry name" value="Rhodanese/Cell cycle control phosphatase"/>
    <property type="match status" value="2"/>
</dbReference>
<dbReference type="OrthoDB" id="9770030at2"/>
<protein>
    <submittedName>
        <fullName evidence="4">Thiosulfate/3-mercaptopyruvate sulfurtransferase</fullName>
    </submittedName>
</protein>
<dbReference type="PROSITE" id="PS50206">
    <property type="entry name" value="RHODANESE_3"/>
    <property type="match status" value="2"/>
</dbReference>
<dbReference type="PANTHER" id="PTHR11364">
    <property type="entry name" value="THIOSULFATE SULFERTANSFERASE"/>
    <property type="match status" value="1"/>
</dbReference>
<dbReference type="SMART" id="SM00450">
    <property type="entry name" value="RHOD"/>
    <property type="match status" value="2"/>
</dbReference>
<name>A0A1H1GQH8_9ACTN</name>
<dbReference type="RefSeq" id="WP_068568253.1">
    <property type="nucleotide sequence ID" value="NZ_FNLF01000002.1"/>
</dbReference>
<keyword evidence="4" id="KW-0670">Pyruvate</keyword>
<dbReference type="PANTHER" id="PTHR11364:SF27">
    <property type="entry name" value="SULFURTRANSFERASE"/>
    <property type="match status" value="1"/>
</dbReference>
<dbReference type="EMBL" id="FNLF01000002">
    <property type="protein sequence ID" value="SDR15454.1"/>
    <property type="molecule type" value="Genomic_DNA"/>
</dbReference>
<dbReference type="Gene3D" id="3.40.250.10">
    <property type="entry name" value="Rhodanese-like domain"/>
    <property type="match status" value="2"/>
</dbReference>
<evidence type="ECO:0000313" key="5">
    <source>
        <dbReference type="Proteomes" id="UP000183053"/>
    </source>
</evidence>
<dbReference type="CDD" id="cd01448">
    <property type="entry name" value="TST_Repeat_1"/>
    <property type="match status" value="1"/>
</dbReference>
<dbReference type="CDD" id="cd01449">
    <property type="entry name" value="TST_Repeat_2"/>
    <property type="match status" value="1"/>
</dbReference>
<evidence type="ECO:0000256" key="2">
    <source>
        <dbReference type="ARBA" id="ARBA00022737"/>
    </source>
</evidence>
<dbReference type="Proteomes" id="UP000183053">
    <property type="component" value="Unassembled WGS sequence"/>
</dbReference>
<sequence>MIEPFVDAAWVRANPGVILADTRCYLDGRSTREAYDAGHLPNAVYIDLDGFLAAPASPAEGRHPLPTPEAFAAGLSAAGIGDGATVVAYDDAGGVMAARLVWLLRALGESAALLDGPLGALDDTAAVTPAAATFTPRPWPADRLASIDEASAGDVPVIDARPADRFRGENETVDPRAGHIPGAVSVPCRENLVDGALLPREELRARFEEAGLRPGEDFIAYCGSGVTACHDLLTSEHAGFPGGRLYPGSWSQYAATDRPAATGQ</sequence>